<dbReference type="GO" id="GO:0043565">
    <property type="term" value="F:sequence-specific DNA binding"/>
    <property type="evidence" value="ECO:0007669"/>
    <property type="project" value="InterPro"/>
</dbReference>
<dbReference type="Proteomes" id="UP000655225">
    <property type="component" value="Unassembled WGS sequence"/>
</dbReference>
<dbReference type="InterPro" id="IPR036576">
    <property type="entry name" value="WRKY_dom_sf"/>
</dbReference>
<dbReference type="SUPFAM" id="SSF118290">
    <property type="entry name" value="WRKY DNA-binding domain"/>
    <property type="match status" value="2"/>
</dbReference>
<dbReference type="OMA" id="ENANEPY"/>
<proteinExistence type="predicted"/>
<dbReference type="SMART" id="SM00774">
    <property type="entry name" value="WRKY"/>
    <property type="match status" value="2"/>
</dbReference>
<feature type="domain" description="WRKY" evidence="8">
    <location>
        <begin position="428"/>
        <end position="480"/>
    </location>
</feature>
<evidence type="ECO:0000256" key="3">
    <source>
        <dbReference type="ARBA" id="ARBA00023015"/>
    </source>
</evidence>
<feature type="domain" description="WRKY" evidence="8">
    <location>
        <begin position="244"/>
        <end position="303"/>
    </location>
</feature>
<keyword evidence="4" id="KW-0238">DNA-binding</keyword>
<dbReference type="PANTHER" id="PTHR31221:SF322">
    <property type="entry name" value="WRKY TRANSCRIPTION FACTOR 3-RELATED"/>
    <property type="match status" value="1"/>
</dbReference>
<sequence length="559" mass="61213">MAENESFKALKEDKKGTEATEKKGEEKLLPKLQNSLCSVDVPDRSSVGNEFRDQNPQSKTLALPLSVPSSENDHDSNCRYFSELLSGAMASPVANLPEVFSNGWDVKPTISTASVDPTGFHIVSPAGFKIAYPEFGKFMHQSVGSDLQGQFGLSHQEVLASVTAQAAEAQTQNQLQTGYASSSSELSPNSHTQSMSLAPSASPLQHRLSPVPQDNSVCMSEVSQQNSSAQKTKPDHVILKTPSTDEYNWRKYGQKQVKSTESSRSYYKCTNSECHAKKKIERSDHSGSVTEIIYKGQHNHCPPRKIRRTRARRLVSSAEPVIGIKSIDRPVRKINDSDPSLSKREPIQVTLPMPELKRKSSSGCDGNSGIRTDGNSASRTDGNSGIRTEEEHGDEPEPKRRMKESSVVCSVPPFKTVKEPKIVVQAAGDVGISGDGYRWRKSYYKCTSAGCPVRKHVERATADTSAIIITYEGKHDHDMPVPKKRHGQPSAALLIAAAAAMNNSQFKKTEALPKRKSSSQWSMDMEGELSGERALELGGEKVLESARTLLSIGIELKPY</sequence>
<dbReference type="Gene3D" id="2.20.25.80">
    <property type="entry name" value="WRKY domain"/>
    <property type="match status" value="2"/>
</dbReference>
<dbReference type="EMBL" id="JABCRI010000019">
    <property type="protein sequence ID" value="KAF8389216.1"/>
    <property type="molecule type" value="Genomic_DNA"/>
</dbReference>
<evidence type="ECO:0000259" key="8">
    <source>
        <dbReference type="PROSITE" id="PS50811"/>
    </source>
</evidence>
<dbReference type="InterPro" id="IPR044810">
    <property type="entry name" value="WRKY_plant"/>
</dbReference>
<evidence type="ECO:0000256" key="4">
    <source>
        <dbReference type="ARBA" id="ARBA00023125"/>
    </source>
</evidence>
<accession>A0A834YLD8</accession>
<feature type="compositionally biased region" description="Basic and acidic residues" evidence="7">
    <location>
        <begin position="332"/>
        <end position="346"/>
    </location>
</feature>
<dbReference type="AlphaFoldDB" id="A0A834YLD8"/>
<evidence type="ECO:0000256" key="2">
    <source>
        <dbReference type="ARBA" id="ARBA00022737"/>
    </source>
</evidence>
<feature type="compositionally biased region" description="Basic and acidic residues" evidence="7">
    <location>
        <begin position="387"/>
        <end position="399"/>
    </location>
</feature>
<keyword evidence="10" id="KW-1185">Reference proteome</keyword>
<comment type="caution">
    <text evidence="9">The sequence shown here is derived from an EMBL/GenBank/DDBJ whole genome shotgun (WGS) entry which is preliminary data.</text>
</comment>
<evidence type="ECO:0000313" key="9">
    <source>
        <dbReference type="EMBL" id="KAF8389216.1"/>
    </source>
</evidence>
<dbReference type="Pfam" id="PF03106">
    <property type="entry name" value="WRKY"/>
    <property type="match status" value="2"/>
</dbReference>
<keyword evidence="5" id="KW-0804">Transcription</keyword>
<name>A0A834YLD8_TETSI</name>
<evidence type="ECO:0000256" key="7">
    <source>
        <dbReference type="SAM" id="MobiDB-lite"/>
    </source>
</evidence>
<feature type="compositionally biased region" description="Polar residues" evidence="7">
    <location>
        <begin position="178"/>
        <end position="203"/>
    </location>
</feature>
<comment type="subcellular location">
    <subcellularLocation>
        <location evidence="1">Nucleus</location>
    </subcellularLocation>
</comment>
<dbReference type="GO" id="GO:0005634">
    <property type="term" value="C:nucleus"/>
    <property type="evidence" value="ECO:0007669"/>
    <property type="project" value="UniProtKB-SubCell"/>
</dbReference>
<dbReference type="FunFam" id="2.20.25.80:FF:000006">
    <property type="entry name" value="WRKY transcription factor"/>
    <property type="match status" value="1"/>
</dbReference>
<feature type="compositionally biased region" description="Polar residues" evidence="7">
    <location>
        <begin position="212"/>
        <end position="231"/>
    </location>
</feature>
<evidence type="ECO:0000256" key="1">
    <source>
        <dbReference type="ARBA" id="ARBA00004123"/>
    </source>
</evidence>
<reference evidence="9 10" key="1">
    <citation type="submission" date="2020-04" db="EMBL/GenBank/DDBJ databases">
        <title>Plant Genome Project.</title>
        <authorList>
            <person name="Zhang R.-G."/>
        </authorList>
    </citation>
    <scope>NUCLEOTIDE SEQUENCE [LARGE SCALE GENOMIC DNA]</scope>
    <source>
        <strain evidence="9">YNK0</strain>
        <tissue evidence="9">Leaf</tissue>
    </source>
</reference>
<dbReference type="PROSITE" id="PS50811">
    <property type="entry name" value="WRKY"/>
    <property type="match status" value="2"/>
</dbReference>
<keyword evidence="6" id="KW-0539">Nucleus</keyword>
<feature type="region of interest" description="Disordered" evidence="7">
    <location>
        <begin position="1"/>
        <end position="59"/>
    </location>
</feature>
<dbReference type="InterPro" id="IPR003657">
    <property type="entry name" value="WRKY_dom"/>
</dbReference>
<protein>
    <recommendedName>
        <fullName evidence="8">WRKY domain-containing protein</fullName>
    </recommendedName>
</protein>
<keyword evidence="2" id="KW-0677">Repeat</keyword>
<evidence type="ECO:0000256" key="5">
    <source>
        <dbReference type="ARBA" id="ARBA00023163"/>
    </source>
</evidence>
<evidence type="ECO:0000256" key="6">
    <source>
        <dbReference type="ARBA" id="ARBA00023242"/>
    </source>
</evidence>
<evidence type="ECO:0000313" key="10">
    <source>
        <dbReference type="Proteomes" id="UP000655225"/>
    </source>
</evidence>
<organism evidence="9 10">
    <name type="scientific">Tetracentron sinense</name>
    <name type="common">Spur-leaf</name>
    <dbReference type="NCBI Taxonomy" id="13715"/>
    <lineage>
        <taxon>Eukaryota</taxon>
        <taxon>Viridiplantae</taxon>
        <taxon>Streptophyta</taxon>
        <taxon>Embryophyta</taxon>
        <taxon>Tracheophyta</taxon>
        <taxon>Spermatophyta</taxon>
        <taxon>Magnoliopsida</taxon>
        <taxon>Trochodendrales</taxon>
        <taxon>Trochodendraceae</taxon>
        <taxon>Tetracentron</taxon>
    </lineage>
</organism>
<dbReference type="OrthoDB" id="764896at2759"/>
<dbReference type="GO" id="GO:0003700">
    <property type="term" value="F:DNA-binding transcription factor activity"/>
    <property type="evidence" value="ECO:0007669"/>
    <property type="project" value="InterPro"/>
</dbReference>
<feature type="compositionally biased region" description="Basic and acidic residues" evidence="7">
    <location>
        <begin position="1"/>
        <end position="29"/>
    </location>
</feature>
<feature type="region of interest" description="Disordered" evidence="7">
    <location>
        <begin position="173"/>
        <end position="234"/>
    </location>
</feature>
<gene>
    <name evidence="9" type="ORF">HHK36_025909</name>
</gene>
<feature type="compositionally biased region" description="Polar residues" evidence="7">
    <location>
        <begin position="361"/>
        <end position="386"/>
    </location>
</feature>
<feature type="region of interest" description="Disordered" evidence="7">
    <location>
        <begin position="332"/>
        <end position="407"/>
    </location>
</feature>
<keyword evidence="3" id="KW-0805">Transcription regulation</keyword>
<dbReference type="PANTHER" id="PTHR31221">
    <property type="entry name" value="WRKY TRANSCRIPTION FACTOR PROTEIN 1-RELATED"/>
    <property type="match status" value="1"/>
</dbReference>